<feature type="non-terminal residue" evidence="1">
    <location>
        <position position="80"/>
    </location>
</feature>
<sequence>SNLTKQTDQFDSNEDFNTFVEDCINIPAILVKDQQEYDDETTSSSSSNKENFIVVENPILYPKKGAPRKKQFKASNELEK</sequence>
<organism evidence="1 2">
    <name type="scientific">Cetraspora pellucida</name>
    <dbReference type="NCBI Taxonomy" id="1433469"/>
    <lineage>
        <taxon>Eukaryota</taxon>
        <taxon>Fungi</taxon>
        <taxon>Fungi incertae sedis</taxon>
        <taxon>Mucoromycota</taxon>
        <taxon>Glomeromycotina</taxon>
        <taxon>Glomeromycetes</taxon>
        <taxon>Diversisporales</taxon>
        <taxon>Gigasporaceae</taxon>
        <taxon>Cetraspora</taxon>
    </lineage>
</organism>
<evidence type="ECO:0000313" key="2">
    <source>
        <dbReference type="Proteomes" id="UP000789759"/>
    </source>
</evidence>
<dbReference type="EMBL" id="CAJVQA010030240">
    <property type="protein sequence ID" value="CAG8798867.1"/>
    <property type="molecule type" value="Genomic_DNA"/>
</dbReference>
<evidence type="ECO:0000313" key="1">
    <source>
        <dbReference type="EMBL" id="CAG8798867.1"/>
    </source>
</evidence>
<comment type="caution">
    <text evidence="1">The sequence shown here is derived from an EMBL/GenBank/DDBJ whole genome shotgun (WGS) entry which is preliminary data.</text>
</comment>
<name>A0A9N9P845_9GLOM</name>
<protein>
    <submittedName>
        <fullName evidence="1">2796_t:CDS:1</fullName>
    </submittedName>
</protein>
<feature type="non-terminal residue" evidence="1">
    <location>
        <position position="1"/>
    </location>
</feature>
<keyword evidence="2" id="KW-1185">Reference proteome</keyword>
<dbReference type="Proteomes" id="UP000789759">
    <property type="component" value="Unassembled WGS sequence"/>
</dbReference>
<accession>A0A9N9P845</accession>
<gene>
    <name evidence="1" type="ORF">CPELLU_LOCUS17558</name>
</gene>
<dbReference type="OrthoDB" id="2490431at2759"/>
<proteinExistence type="predicted"/>
<dbReference type="AlphaFoldDB" id="A0A9N9P845"/>
<reference evidence="1" key="1">
    <citation type="submission" date="2021-06" db="EMBL/GenBank/DDBJ databases">
        <authorList>
            <person name="Kallberg Y."/>
            <person name="Tangrot J."/>
            <person name="Rosling A."/>
        </authorList>
    </citation>
    <scope>NUCLEOTIDE SEQUENCE</scope>
    <source>
        <strain evidence="1">FL966</strain>
    </source>
</reference>